<organism evidence="3 4">
    <name type="scientific">Candida glabrata</name>
    <name type="common">Yeast</name>
    <name type="synonym">Torulopsis glabrata</name>
    <dbReference type="NCBI Taxonomy" id="5478"/>
    <lineage>
        <taxon>Eukaryota</taxon>
        <taxon>Fungi</taxon>
        <taxon>Dikarya</taxon>
        <taxon>Ascomycota</taxon>
        <taxon>Saccharomycotina</taxon>
        <taxon>Saccharomycetes</taxon>
        <taxon>Saccharomycetales</taxon>
        <taxon>Saccharomycetaceae</taxon>
        <taxon>Nakaseomyces</taxon>
    </lineage>
</organism>
<feature type="compositionally biased region" description="Polar residues" evidence="2">
    <location>
        <begin position="542"/>
        <end position="552"/>
    </location>
</feature>
<feature type="compositionally biased region" description="Basic and acidic residues" evidence="2">
    <location>
        <begin position="582"/>
        <end position="600"/>
    </location>
</feature>
<gene>
    <name evidence="3" type="ORF">AO440_001760</name>
</gene>
<feature type="compositionally biased region" description="Polar residues" evidence="2">
    <location>
        <begin position="293"/>
        <end position="336"/>
    </location>
</feature>
<feature type="compositionally biased region" description="Basic and acidic residues" evidence="2">
    <location>
        <begin position="505"/>
        <end position="541"/>
    </location>
</feature>
<feature type="region of interest" description="Disordered" evidence="2">
    <location>
        <begin position="426"/>
        <end position="467"/>
    </location>
</feature>
<evidence type="ECO:0000256" key="2">
    <source>
        <dbReference type="SAM" id="MobiDB-lite"/>
    </source>
</evidence>
<feature type="region of interest" description="Disordered" evidence="2">
    <location>
        <begin position="112"/>
        <end position="337"/>
    </location>
</feature>
<feature type="compositionally biased region" description="Polar residues" evidence="2">
    <location>
        <begin position="241"/>
        <end position="253"/>
    </location>
</feature>
<evidence type="ECO:0000313" key="3">
    <source>
        <dbReference type="EMBL" id="KTB07147.1"/>
    </source>
</evidence>
<feature type="compositionally biased region" description="Low complexity" evidence="2">
    <location>
        <begin position="133"/>
        <end position="160"/>
    </location>
</feature>
<feature type="region of interest" description="Disordered" evidence="2">
    <location>
        <begin position="651"/>
        <end position="670"/>
    </location>
</feature>
<feature type="compositionally biased region" description="Basic and acidic residues" evidence="2">
    <location>
        <begin position="17"/>
        <end position="39"/>
    </location>
</feature>
<dbReference type="VEuPathDB" id="FungiDB:CAGL0G06688g"/>
<proteinExistence type="predicted"/>
<evidence type="ECO:0000313" key="4">
    <source>
        <dbReference type="Proteomes" id="UP000054886"/>
    </source>
</evidence>
<feature type="coiled-coil region" evidence="1">
    <location>
        <begin position="600"/>
        <end position="634"/>
    </location>
</feature>
<dbReference type="VEuPathDB" id="FungiDB:GVI51_G06501"/>
<accession>A0A0W0C8S3</accession>
<dbReference type="VEuPathDB" id="FungiDB:B1J91_G06688g"/>
<protein>
    <submittedName>
        <fullName evidence="3">Transcriptional activator of sulfur metabolism MET4</fullName>
    </submittedName>
</protein>
<sequence length="670" mass="74405">MSSNGVSPGTEYVNFFGKDDKPKDKSADDSGDAHAREEDATPSILLEQLAYVDNFFPSLDHDFAADSWMVHDYNGAAGGSGVDGAMSVADMGLDEQLSAELSVFADDAFIFPDEDKSNRNNNNSGDDGDDESNNNNSNTNNNNNINNNIINNINNNSNSNENDRLDEDDEISLDGGSGRRQRNPHFLTQRRNNFLMSQYDQARGRFSANRRKENNNNNQNPFGDEPTSPVRRSSDDHGEFTNVNIGTSPNNDMDPQHSPPQDNDPYMRGMRSNTGDSPRDTQNPANLVRNHRPSISSPLNNVIANSSQWNSGNHHTPAVSSRQFTQAQTAPTANQHTDIELPDYSAIPTSTLVSLLPRVKVPPGAYNTLLGLGFTSDQIDAMSALIAYNEQQKKKTGQLIDHNNISNEESLKTLLDLFNKGHIISKKPQSVNTSGNDELNNYNDHGGISSQSQSPQPAKNRPNKKNNIKINEKALEKQEADSAEFLESILRMHSSQQTNKIRKPQSSDDTNHMETISRTKSDTQVHADSEQENKEYKELTRTHSINNNLNKDTSQHKRIRSSSISDSQESASDAPAKKRSIDHKQESSKSQENSKRKVKEKELETSIQELSELAVTLQQKIHTLEMENKLLKNLVLSSGDLNMAGLDNSFESESISKSPKMDPKVAKVKR</sequence>
<dbReference type="Proteomes" id="UP000054886">
    <property type="component" value="Unassembled WGS sequence"/>
</dbReference>
<feature type="compositionally biased region" description="Polar residues" evidence="2">
    <location>
        <begin position="189"/>
        <end position="200"/>
    </location>
</feature>
<comment type="caution">
    <text evidence="3">The sequence shown here is derived from an EMBL/GenBank/DDBJ whole genome shotgun (WGS) entry which is preliminary data.</text>
</comment>
<reference evidence="3 4" key="1">
    <citation type="submission" date="2015-10" db="EMBL/GenBank/DDBJ databases">
        <title>Draft genomes sequences of Candida glabrata isolates 1A, 1B, 2A, 2B, 3A and 3B.</title>
        <authorList>
            <person name="Haavelsrud O.E."/>
            <person name="Gaustad P."/>
        </authorList>
    </citation>
    <scope>NUCLEOTIDE SEQUENCE [LARGE SCALE GENOMIC DNA]</scope>
    <source>
        <strain evidence="3">910700640</strain>
    </source>
</reference>
<feature type="compositionally biased region" description="Polar residues" evidence="2">
    <location>
        <begin position="427"/>
        <end position="443"/>
    </location>
</feature>
<evidence type="ECO:0000256" key="1">
    <source>
        <dbReference type="SAM" id="Coils"/>
    </source>
</evidence>
<feature type="compositionally biased region" description="Basic and acidic residues" evidence="2">
    <location>
        <begin position="659"/>
        <end position="670"/>
    </location>
</feature>
<dbReference type="AlphaFoldDB" id="A0A0W0C8S3"/>
<feature type="compositionally biased region" description="Polar residues" evidence="2">
    <location>
        <begin position="271"/>
        <end position="285"/>
    </location>
</feature>
<feature type="region of interest" description="Disordered" evidence="2">
    <location>
        <begin position="493"/>
        <end position="600"/>
    </location>
</feature>
<keyword evidence="1" id="KW-0175">Coiled coil</keyword>
<feature type="compositionally biased region" description="Low complexity" evidence="2">
    <location>
        <begin position="449"/>
        <end position="460"/>
    </location>
</feature>
<feature type="region of interest" description="Disordered" evidence="2">
    <location>
        <begin position="1"/>
        <end position="40"/>
    </location>
</feature>
<name>A0A0W0C8S3_CANGB</name>
<feature type="compositionally biased region" description="Low complexity" evidence="2">
    <location>
        <begin position="561"/>
        <end position="574"/>
    </location>
</feature>
<dbReference type="VEuPathDB" id="FungiDB:GWK60_G06413"/>
<dbReference type="EMBL" id="LLZZ01000108">
    <property type="protein sequence ID" value="KTB07147.1"/>
    <property type="molecule type" value="Genomic_DNA"/>
</dbReference>